<sequence length="116" mass="12757">MFDEANAKFPGQTSGGIPPSPTRENPGQVYPKTDPQAAPASTVPGTGFQPDPPSSVIGNPYLLEDALRRLDSSLNDLIRIVQDEEAAVGSSRKENKYLDKFQSWRDELRVMRNPQS</sequence>
<dbReference type="EMBL" id="KN819349">
    <property type="protein sequence ID" value="KIJ13714.1"/>
    <property type="molecule type" value="Genomic_DNA"/>
</dbReference>
<reference evidence="3" key="2">
    <citation type="submission" date="2015-01" db="EMBL/GenBank/DDBJ databases">
        <title>Evolutionary Origins and Diversification of the Mycorrhizal Mutualists.</title>
        <authorList>
            <consortium name="DOE Joint Genome Institute"/>
            <consortium name="Mycorrhizal Genomics Consortium"/>
            <person name="Kohler A."/>
            <person name="Kuo A."/>
            <person name="Nagy L.G."/>
            <person name="Floudas D."/>
            <person name="Copeland A."/>
            <person name="Barry K.W."/>
            <person name="Cichocki N."/>
            <person name="Veneault-Fourrey C."/>
            <person name="LaButti K."/>
            <person name="Lindquist E.A."/>
            <person name="Lipzen A."/>
            <person name="Lundell T."/>
            <person name="Morin E."/>
            <person name="Murat C."/>
            <person name="Riley R."/>
            <person name="Ohm R."/>
            <person name="Sun H."/>
            <person name="Tunlid A."/>
            <person name="Henrissat B."/>
            <person name="Grigoriev I.V."/>
            <person name="Hibbett D.S."/>
            <person name="Martin F."/>
        </authorList>
    </citation>
    <scope>NUCLEOTIDE SEQUENCE [LARGE SCALE GENOMIC DNA]</scope>
    <source>
        <strain evidence="3">ATCC 200175</strain>
    </source>
</reference>
<reference evidence="2 3" key="1">
    <citation type="submission" date="2014-06" db="EMBL/GenBank/DDBJ databases">
        <authorList>
            <consortium name="DOE Joint Genome Institute"/>
            <person name="Kuo A."/>
            <person name="Kohler A."/>
            <person name="Nagy L.G."/>
            <person name="Floudas D."/>
            <person name="Copeland A."/>
            <person name="Barry K.W."/>
            <person name="Cichocki N."/>
            <person name="Veneault-Fourrey C."/>
            <person name="LaButti K."/>
            <person name="Lindquist E.A."/>
            <person name="Lipzen A."/>
            <person name="Lundell T."/>
            <person name="Morin E."/>
            <person name="Murat C."/>
            <person name="Sun H."/>
            <person name="Tunlid A."/>
            <person name="Henrissat B."/>
            <person name="Grigoriev I.V."/>
            <person name="Hibbett D.S."/>
            <person name="Martin F."/>
            <person name="Nordberg H.P."/>
            <person name="Cantor M.N."/>
            <person name="Hua S.X."/>
        </authorList>
    </citation>
    <scope>NUCLEOTIDE SEQUENCE [LARGE SCALE GENOMIC DNA]</scope>
    <source>
        <strain evidence="2 3">ATCC 200175</strain>
    </source>
</reference>
<evidence type="ECO:0000256" key="1">
    <source>
        <dbReference type="SAM" id="MobiDB-lite"/>
    </source>
</evidence>
<feature type="non-terminal residue" evidence="2">
    <location>
        <position position="1"/>
    </location>
</feature>
<dbReference type="Proteomes" id="UP000053647">
    <property type="component" value="Unassembled WGS sequence"/>
</dbReference>
<protein>
    <submittedName>
        <fullName evidence="2">Uncharacterized protein</fullName>
    </submittedName>
</protein>
<dbReference type="OrthoDB" id="2560792at2759"/>
<organism evidence="2 3">
    <name type="scientific">Paxillus involutus ATCC 200175</name>
    <dbReference type="NCBI Taxonomy" id="664439"/>
    <lineage>
        <taxon>Eukaryota</taxon>
        <taxon>Fungi</taxon>
        <taxon>Dikarya</taxon>
        <taxon>Basidiomycota</taxon>
        <taxon>Agaricomycotina</taxon>
        <taxon>Agaricomycetes</taxon>
        <taxon>Agaricomycetidae</taxon>
        <taxon>Boletales</taxon>
        <taxon>Paxilineae</taxon>
        <taxon>Paxillaceae</taxon>
        <taxon>Paxillus</taxon>
    </lineage>
</organism>
<accession>A0A0C9SW75</accession>
<proteinExistence type="predicted"/>
<dbReference type="AlphaFoldDB" id="A0A0C9SW75"/>
<evidence type="ECO:0000313" key="2">
    <source>
        <dbReference type="EMBL" id="KIJ13714.1"/>
    </source>
</evidence>
<keyword evidence="3" id="KW-1185">Reference proteome</keyword>
<feature type="region of interest" description="Disordered" evidence="1">
    <location>
        <begin position="1"/>
        <end position="55"/>
    </location>
</feature>
<evidence type="ECO:0000313" key="3">
    <source>
        <dbReference type="Proteomes" id="UP000053647"/>
    </source>
</evidence>
<dbReference type="HOGENOM" id="CLU_127772_0_0_1"/>
<name>A0A0C9SW75_PAXIN</name>
<gene>
    <name evidence="2" type="ORF">PAXINDRAFT_135813</name>
</gene>